<dbReference type="PRINTS" id="PR00702">
    <property type="entry name" value="ACRIFLAVINRP"/>
</dbReference>
<dbReference type="InterPro" id="IPR027463">
    <property type="entry name" value="AcrB_DN_DC_subdom"/>
</dbReference>
<dbReference type="SUPFAM" id="SSF82866">
    <property type="entry name" value="Multidrug efflux transporter AcrB transmembrane domain"/>
    <property type="match status" value="2"/>
</dbReference>
<feature type="transmembrane region" description="Helical" evidence="1">
    <location>
        <begin position="972"/>
        <end position="998"/>
    </location>
</feature>
<dbReference type="InterPro" id="IPR001036">
    <property type="entry name" value="Acrflvin-R"/>
</dbReference>
<dbReference type="Gene3D" id="3.30.70.1430">
    <property type="entry name" value="Multidrug efflux transporter AcrB pore domain"/>
    <property type="match status" value="2"/>
</dbReference>
<feature type="transmembrane region" description="Helical" evidence="1">
    <location>
        <begin position="895"/>
        <end position="920"/>
    </location>
</feature>
<dbReference type="AlphaFoldDB" id="A0A848CUT0"/>
<keyword evidence="1" id="KW-1133">Transmembrane helix</keyword>
<dbReference type="PANTHER" id="PTHR32063">
    <property type="match status" value="1"/>
</dbReference>
<feature type="transmembrane region" description="Helical" evidence="1">
    <location>
        <begin position="462"/>
        <end position="484"/>
    </location>
</feature>
<dbReference type="GO" id="GO:0042910">
    <property type="term" value="F:xenobiotic transmembrane transporter activity"/>
    <property type="evidence" value="ECO:0007669"/>
    <property type="project" value="TreeGrafter"/>
</dbReference>
<dbReference type="Gene3D" id="1.20.1640.10">
    <property type="entry name" value="Multidrug efflux transporter AcrB transmembrane domain"/>
    <property type="match status" value="2"/>
</dbReference>
<comment type="caution">
    <text evidence="2">The sequence shown here is derived from an EMBL/GenBank/DDBJ whole genome shotgun (WGS) entry which is preliminary data.</text>
</comment>
<gene>
    <name evidence="2" type="ORF">HF838_01790</name>
</gene>
<dbReference type="Gene3D" id="3.30.70.1440">
    <property type="entry name" value="Multidrug efflux transporter AcrB pore domain"/>
    <property type="match status" value="1"/>
</dbReference>
<feature type="transmembrane region" description="Helical" evidence="1">
    <location>
        <begin position="528"/>
        <end position="545"/>
    </location>
</feature>
<dbReference type="SUPFAM" id="SSF82693">
    <property type="entry name" value="Multidrug efflux transporter AcrB pore domain, PN1, PN2, PC1 and PC2 subdomains"/>
    <property type="match status" value="2"/>
</dbReference>
<evidence type="ECO:0000256" key="1">
    <source>
        <dbReference type="SAM" id="Phobius"/>
    </source>
</evidence>
<name>A0A848CUT0_ANEAE</name>
<feature type="transmembrane region" description="Helical" evidence="1">
    <location>
        <begin position="388"/>
        <end position="410"/>
    </location>
</feature>
<feature type="transmembrane region" description="Helical" evidence="1">
    <location>
        <begin position="842"/>
        <end position="861"/>
    </location>
</feature>
<feature type="transmembrane region" description="Helical" evidence="1">
    <location>
        <begin position="13"/>
        <end position="33"/>
    </location>
</feature>
<evidence type="ECO:0000313" key="3">
    <source>
        <dbReference type="Proteomes" id="UP000561326"/>
    </source>
</evidence>
<protein>
    <submittedName>
        <fullName evidence="2">Efflux RND transporter permease subunit</fullName>
    </submittedName>
</protein>
<keyword evidence="1" id="KW-0812">Transmembrane</keyword>
<dbReference type="Gene3D" id="3.30.70.1320">
    <property type="entry name" value="Multidrug efflux transporter AcrB pore domain like"/>
    <property type="match status" value="1"/>
</dbReference>
<dbReference type="Gene3D" id="3.30.2090.10">
    <property type="entry name" value="Multidrug efflux transporter AcrB TolC docking domain, DN and DC subdomains"/>
    <property type="match status" value="2"/>
</dbReference>
<sequence length="1025" mass="113641">MERFIEFCLQHKLIVYLLTFFILFAGTASIFTFKRELMPKRNYPWITVNVSGASIPAEEMEDKVTNPVEKEINSLSNIKNYQSTTTPGNAQVRVEAEDGKGEQVKQDIESAVNRLRNTFPKTVKTVTVVQEGNQATEVLMSLALSGKELPVLYNLSKTDFTSRLEAIEGVKKVEVSNANVANKIQITFKPDQLAAYKMTPKGIVDQLQESNVKQAIGTLKNKSFNTVVEIDNSYKTVEQINSVFIKTPIGNVPLSNLAVTEDMRGKKKDAIFRYNGEDYVQLFLTKTEGSDIIRTSDKVKEEIEKINKESNGKYKMTVSVDFASYIKPSINNLSRDLTLGGLLAIIILLIFLRNWRVTLVISTTLPVSIMMTFIGMKFGGYNIDMVTLISLSLSTGLIVDAAIVVLESIYHLREKGHTLRDAIKQGVKEVITPVLTSQLTIIVVFVPLVLSNLGGTGFKPIMMTIAFTITVAILASTIAALLFVPVFSNSFLQKDKQMHQEAGGRASGLTNFFVNFAALALRHRIITIILAGCLFAGALMISPMVQMSSINDIDENHVYASVKLQSGETLESALSKTLQIEQDFKKIPEIKDLYITTDKQSLGIDMNLIKIKERKRPKEEILLDMNNKLNALKGVEHIQVGFGSSGQMAPGVELEVKGKDNEVLHQLSEKTEKMLATIPGIKNARSDFSAGEEKVILTPRQDIMNQLGITQQSLMAQIEGFVNEESITNFTLESLELDVVARYPENLMKHPEQLRQINITTPEGVKVPLTHLIDWKYSKSLKSIAHKDGERVANIHAEIIGSDPGTVGREVTKKLEGISVPTGYSIEMAGTLKQQGENAQSALMALLTVIGMIYLIMVAQFNRLSHPFIIMLSLPMAIVGVVVGLVVTQRPLNELGYVGIIMLVGIVVSNAILLIDRINLLRNHDKMELKPAILEAVRNRVRPILMTKLTAILGMLPLALAMSEGGALEAPIATIVISGLIFHTIITLVLVPVLYSIFEDMDIWRKNRQKRKKQGRNIIHEKDAV</sequence>
<feature type="transmembrane region" description="Helical" evidence="1">
    <location>
        <begin position="333"/>
        <end position="351"/>
    </location>
</feature>
<feature type="transmembrane region" description="Helical" evidence="1">
    <location>
        <begin position="357"/>
        <end position="376"/>
    </location>
</feature>
<reference evidence="2 3" key="1">
    <citation type="submission" date="2020-04" db="EMBL/GenBank/DDBJ databases">
        <authorList>
            <person name="Hitch T.C.A."/>
            <person name="Wylensek D."/>
            <person name="Clavel T."/>
        </authorList>
    </citation>
    <scope>NUCLEOTIDE SEQUENCE [LARGE SCALE GENOMIC DNA]</scope>
    <source>
        <strain evidence="2 3">WB01_D5_05</strain>
    </source>
</reference>
<feature type="transmembrane region" description="Helical" evidence="1">
    <location>
        <begin position="430"/>
        <end position="450"/>
    </location>
</feature>
<proteinExistence type="predicted"/>
<organism evidence="2 3">
    <name type="scientific">Aneurinibacillus aneurinilyticus</name>
    <name type="common">Bacillus aneurinolyticus</name>
    <dbReference type="NCBI Taxonomy" id="1391"/>
    <lineage>
        <taxon>Bacteria</taxon>
        <taxon>Bacillati</taxon>
        <taxon>Bacillota</taxon>
        <taxon>Bacilli</taxon>
        <taxon>Bacillales</taxon>
        <taxon>Paenibacillaceae</taxon>
        <taxon>Aneurinibacillus group</taxon>
        <taxon>Aneurinibacillus</taxon>
    </lineage>
</organism>
<accession>A0A848CUT0</accession>
<dbReference type="RefSeq" id="WP_168974363.1">
    <property type="nucleotide sequence ID" value="NZ_CAMJCG010000002.1"/>
</dbReference>
<evidence type="ECO:0000313" key="2">
    <source>
        <dbReference type="EMBL" id="NME96980.1"/>
    </source>
</evidence>
<dbReference type="PANTHER" id="PTHR32063:SF0">
    <property type="entry name" value="SWARMING MOTILITY PROTEIN SWRC"/>
    <property type="match status" value="1"/>
</dbReference>
<dbReference type="GO" id="GO:0005886">
    <property type="term" value="C:plasma membrane"/>
    <property type="evidence" value="ECO:0007669"/>
    <property type="project" value="TreeGrafter"/>
</dbReference>
<feature type="transmembrane region" description="Helical" evidence="1">
    <location>
        <begin position="868"/>
        <end position="889"/>
    </location>
</feature>
<dbReference type="Pfam" id="PF00873">
    <property type="entry name" value="ACR_tran"/>
    <property type="match status" value="1"/>
</dbReference>
<dbReference type="Proteomes" id="UP000561326">
    <property type="component" value="Unassembled WGS sequence"/>
</dbReference>
<keyword evidence="1" id="KW-0472">Membrane</keyword>
<dbReference type="EMBL" id="JABAGO010000001">
    <property type="protein sequence ID" value="NME96980.1"/>
    <property type="molecule type" value="Genomic_DNA"/>
</dbReference>
<dbReference type="SUPFAM" id="SSF82714">
    <property type="entry name" value="Multidrug efflux transporter AcrB TolC docking domain, DN and DC subdomains"/>
    <property type="match status" value="2"/>
</dbReference>
<feature type="transmembrane region" description="Helical" evidence="1">
    <location>
        <begin position="941"/>
        <end position="960"/>
    </location>
</feature>